<proteinExistence type="predicted"/>
<organism evidence="1 2">
    <name type="scientific">Hymenobacter actinosclerus</name>
    <dbReference type="NCBI Taxonomy" id="82805"/>
    <lineage>
        <taxon>Bacteria</taxon>
        <taxon>Pseudomonadati</taxon>
        <taxon>Bacteroidota</taxon>
        <taxon>Cytophagia</taxon>
        <taxon>Cytophagales</taxon>
        <taxon>Hymenobacteraceae</taxon>
        <taxon>Hymenobacter</taxon>
    </lineage>
</organism>
<evidence type="ECO:0000313" key="1">
    <source>
        <dbReference type="EMBL" id="SET43668.1"/>
    </source>
</evidence>
<name>A0A1I0EF82_9BACT</name>
<dbReference type="RefSeq" id="WP_092770586.1">
    <property type="nucleotide sequence ID" value="NZ_FOHS01000002.1"/>
</dbReference>
<gene>
    <name evidence="1" type="ORF">SAMN04487998_1813</name>
</gene>
<keyword evidence="2" id="KW-1185">Reference proteome</keyword>
<reference evidence="2" key="1">
    <citation type="submission" date="2016-10" db="EMBL/GenBank/DDBJ databases">
        <authorList>
            <person name="Varghese N."/>
            <person name="Submissions S."/>
        </authorList>
    </citation>
    <scope>NUCLEOTIDE SEQUENCE [LARGE SCALE GENOMIC DNA]</scope>
    <source>
        <strain evidence="2">DSM 15310</strain>
    </source>
</reference>
<accession>A0A1I0EF82</accession>
<protein>
    <submittedName>
        <fullName evidence="1">Uncharacterized protein</fullName>
    </submittedName>
</protein>
<dbReference type="Proteomes" id="UP000198697">
    <property type="component" value="Unassembled WGS sequence"/>
</dbReference>
<sequence>MKKLLLGLALLLFLLWLAVRCLPRPPAVINRPATVPVVGKPTPPALPRHVSMVKRTVNR</sequence>
<dbReference type="STRING" id="82805.SAMN04487998_1813"/>
<dbReference type="AlphaFoldDB" id="A0A1I0EF82"/>
<evidence type="ECO:0000313" key="2">
    <source>
        <dbReference type="Proteomes" id="UP000198697"/>
    </source>
</evidence>
<dbReference type="EMBL" id="FOHS01000002">
    <property type="protein sequence ID" value="SET43668.1"/>
    <property type="molecule type" value="Genomic_DNA"/>
</dbReference>